<dbReference type="AlphaFoldDB" id="A0A9E7AL87"/>
<dbReference type="EMBL" id="CP097095">
    <property type="protein sequence ID" value="UQF79282.1"/>
    <property type="molecule type" value="Genomic_DNA"/>
</dbReference>
<name>A0A9E7AL87_9ACTO</name>
<organism evidence="1 2">
    <name type="scientific">Actinomyces graevenitzii</name>
    <dbReference type="NCBI Taxonomy" id="55565"/>
    <lineage>
        <taxon>Bacteria</taxon>
        <taxon>Bacillati</taxon>
        <taxon>Actinomycetota</taxon>
        <taxon>Actinomycetes</taxon>
        <taxon>Actinomycetales</taxon>
        <taxon>Actinomycetaceae</taxon>
        <taxon>Actinomyces</taxon>
    </lineage>
</organism>
<protein>
    <recommendedName>
        <fullName evidence="3">EcsC family protein</fullName>
    </recommendedName>
</protein>
<evidence type="ECO:0000313" key="2">
    <source>
        <dbReference type="Proteomes" id="UP000830236"/>
    </source>
</evidence>
<evidence type="ECO:0000313" key="1">
    <source>
        <dbReference type="EMBL" id="UQF79282.1"/>
    </source>
</evidence>
<reference evidence="1" key="1">
    <citation type="submission" date="2022-05" db="EMBL/GenBank/DDBJ databases">
        <title>Using nanopore sequencing to obtain complete genomes from saliva samples.</title>
        <authorList>
            <person name="Baker J.L."/>
        </authorList>
    </citation>
    <scope>NUCLEOTIDE SEQUENCE</scope>
    <source>
        <strain evidence="1">JCVI-JB-Ag32</strain>
    </source>
</reference>
<proteinExistence type="predicted"/>
<accession>A0A9E7AL87</accession>
<dbReference type="Proteomes" id="UP000830236">
    <property type="component" value="Chromosome"/>
</dbReference>
<evidence type="ECO:0008006" key="3">
    <source>
        <dbReference type="Google" id="ProtNLM"/>
    </source>
</evidence>
<dbReference type="KEGG" id="agh:M3I41_06745"/>
<gene>
    <name evidence="1" type="ORF">M3I41_06745</name>
</gene>
<sequence>MSLEPNKFETALDKALSIPADRVVVRAERMRAQHPHATTEELVELAGRALVRDVSLSSGAVGTAAALPSVGTITAAGLTTAQTAAFFVQAAYYVLTVAQLQGISVVDRERRRTLLLSALLGKEGQEIIEGQLGMQSLVWVGQLVNTLPISTVRTVNAKLATRAAKYAGRKVLGVAAGRLAPLGIGAAVGWWGGRSLARQVIESTQVAMQDHTADLVSSLKVVDLDLDESKVIDL</sequence>